<protein>
    <recommendedName>
        <fullName evidence="4">DUF5668 domain-containing protein</fullName>
    </recommendedName>
</protein>
<organism evidence="3">
    <name type="scientific">bioreactor metagenome</name>
    <dbReference type="NCBI Taxonomy" id="1076179"/>
    <lineage>
        <taxon>unclassified sequences</taxon>
        <taxon>metagenomes</taxon>
        <taxon>ecological metagenomes</taxon>
    </lineage>
</organism>
<evidence type="ECO:0008006" key="4">
    <source>
        <dbReference type="Google" id="ProtNLM"/>
    </source>
</evidence>
<feature type="region of interest" description="Disordered" evidence="1">
    <location>
        <begin position="1"/>
        <end position="24"/>
    </location>
</feature>
<comment type="caution">
    <text evidence="3">The sequence shown here is derived from an EMBL/GenBank/DDBJ whole genome shotgun (WGS) entry which is preliminary data.</text>
</comment>
<keyword evidence="2" id="KW-0472">Membrane</keyword>
<feature type="transmembrane region" description="Helical" evidence="2">
    <location>
        <begin position="31"/>
        <end position="54"/>
    </location>
</feature>
<dbReference type="AlphaFoldDB" id="A0A644YRD0"/>
<gene>
    <name evidence="3" type="ORF">SDC9_77613</name>
</gene>
<accession>A0A644YRD0</accession>
<feature type="transmembrane region" description="Helical" evidence="2">
    <location>
        <begin position="60"/>
        <end position="78"/>
    </location>
</feature>
<proteinExistence type="predicted"/>
<dbReference type="EMBL" id="VSSQ01005966">
    <property type="protein sequence ID" value="MPM31060.1"/>
    <property type="molecule type" value="Genomic_DNA"/>
</dbReference>
<evidence type="ECO:0000256" key="1">
    <source>
        <dbReference type="SAM" id="MobiDB-lite"/>
    </source>
</evidence>
<keyword evidence="2" id="KW-1133">Transmembrane helix</keyword>
<evidence type="ECO:0000313" key="3">
    <source>
        <dbReference type="EMBL" id="MPM31060.1"/>
    </source>
</evidence>
<sequence length="123" mass="13771">MAENNLTDVCTERGPASPSESKIASGRERRVGTFTFGIVLVIAGIAMTAALFFPSLDFRLFLKLSPAVLILLGTEVLLSTRKDGRMKYDWLGMLLCFVLVMLALGVFFTAWAMTRFPEEFLRW</sequence>
<reference evidence="3" key="1">
    <citation type="submission" date="2019-08" db="EMBL/GenBank/DDBJ databases">
        <authorList>
            <person name="Kucharzyk K."/>
            <person name="Murdoch R.W."/>
            <person name="Higgins S."/>
            <person name="Loffler F."/>
        </authorList>
    </citation>
    <scope>NUCLEOTIDE SEQUENCE</scope>
</reference>
<feature type="transmembrane region" description="Helical" evidence="2">
    <location>
        <begin position="90"/>
        <end position="113"/>
    </location>
</feature>
<keyword evidence="2" id="KW-0812">Transmembrane</keyword>
<name>A0A644YRD0_9ZZZZ</name>
<evidence type="ECO:0000256" key="2">
    <source>
        <dbReference type="SAM" id="Phobius"/>
    </source>
</evidence>